<keyword evidence="2" id="KW-0695">RNA-directed DNA polymerase</keyword>
<name>A0A699HZG9_TANCI</name>
<dbReference type="EMBL" id="BKCJ010220284">
    <property type="protein sequence ID" value="GEY89711.1"/>
    <property type="molecule type" value="Genomic_DNA"/>
</dbReference>
<feature type="compositionally biased region" description="Low complexity" evidence="1">
    <location>
        <begin position="7"/>
        <end position="19"/>
    </location>
</feature>
<comment type="caution">
    <text evidence="2">The sequence shown here is derived from an EMBL/GenBank/DDBJ whole genome shotgun (WGS) entry which is preliminary data.</text>
</comment>
<sequence length="342" mass="37968">MLRRMMTRSAGRATAASRGGRTGGRTGRGGGRTIDQSGDLGNGGIDGQGVQVGGQGSEVNDGVDGVPNFSTIIAQQLQNLLSTILAQEDFKTLNRQEFFSSNEMQKLETELWNHAMVGAGHAAYTNIFHELDRLVPHLVTLKNKRIERNRSIKKNHEKRGNRGEPSKDRNGMDDKKRTRTRNYFTITTNLVRRENMGTTPKHTTCNFYHPPEALCRICFNCNCPEHLVKDYRVVPKNVNPVNARNPTAARGACFECEGVRVMGTMVTDTWEGIYDGSKGGFFVFTAYIPLLGIEPSDLGFSYEIEIASGQLVEIDKDIKGCKLEIDSYVFDINLIPLESGLM</sequence>
<reference evidence="2" key="1">
    <citation type="journal article" date="2019" name="Sci. Rep.">
        <title>Draft genome of Tanacetum cinerariifolium, the natural source of mosquito coil.</title>
        <authorList>
            <person name="Yamashiro T."/>
            <person name="Shiraishi A."/>
            <person name="Satake H."/>
            <person name="Nakayama K."/>
        </authorList>
    </citation>
    <scope>NUCLEOTIDE SEQUENCE</scope>
</reference>
<feature type="compositionally biased region" description="Basic and acidic residues" evidence="1">
    <location>
        <begin position="158"/>
        <end position="176"/>
    </location>
</feature>
<feature type="region of interest" description="Disordered" evidence="1">
    <location>
        <begin position="146"/>
        <end position="179"/>
    </location>
</feature>
<dbReference type="AlphaFoldDB" id="A0A699HZG9"/>
<feature type="compositionally biased region" description="Gly residues" evidence="1">
    <location>
        <begin position="20"/>
        <end position="32"/>
    </location>
</feature>
<proteinExistence type="predicted"/>
<feature type="region of interest" description="Disordered" evidence="1">
    <location>
        <begin position="1"/>
        <end position="55"/>
    </location>
</feature>
<gene>
    <name evidence="2" type="ORF">Tci_461685</name>
</gene>
<protein>
    <submittedName>
        <fullName evidence="2">Reverse transcriptase domain-containing protein</fullName>
    </submittedName>
</protein>
<accession>A0A699HZG9</accession>
<evidence type="ECO:0000313" key="2">
    <source>
        <dbReference type="EMBL" id="GEY89711.1"/>
    </source>
</evidence>
<feature type="compositionally biased region" description="Gly residues" evidence="1">
    <location>
        <begin position="40"/>
        <end position="55"/>
    </location>
</feature>
<keyword evidence="2" id="KW-0548">Nucleotidyltransferase</keyword>
<keyword evidence="2" id="KW-0808">Transferase</keyword>
<dbReference type="GO" id="GO:0003964">
    <property type="term" value="F:RNA-directed DNA polymerase activity"/>
    <property type="evidence" value="ECO:0007669"/>
    <property type="project" value="UniProtKB-KW"/>
</dbReference>
<evidence type="ECO:0000256" key="1">
    <source>
        <dbReference type="SAM" id="MobiDB-lite"/>
    </source>
</evidence>
<organism evidence="2">
    <name type="scientific">Tanacetum cinerariifolium</name>
    <name type="common">Dalmatian daisy</name>
    <name type="synonym">Chrysanthemum cinerariifolium</name>
    <dbReference type="NCBI Taxonomy" id="118510"/>
    <lineage>
        <taxon>Eukaryota</taxon>
        <taxon>Viridiplantae</taxon>
        <taxon>Streptophyta</taxon>
        <taxon>Embryophyta</taxon>
        <taxon>Tracheophyta</taxon>
        <taxon>Spermatophyta</taxon>
        <taxon>Magnoliopsida</taxon>
        <taxon>eudicotyledons</taxon>
        <taxon>Gunneridae</taxon>
        <taxon>Pentapetalae</taxon>
        <taxon>asterids</taxon>
        <taxon>campanulids</taxon>
        <taxon>Asterales</taxon>
        <taxon>Asteraceae</taxon>
        <taxon>Asteroideae</taxon>
        <taxon>Anthemideae</taxon>
        <taxon>Anthemidinae</taxon>
        <taxon>Tanacetum</taxon>
    </lineage>
</organism>